<keyword evidence="10" id="KW-1185">Reference proteome</keyword>
<name>A0A9P9R5M5_FUSRE</name>
<dbReference type="RefSeq" id="XP_046055635.1">
    <property type="nucleotide sequence ID" value="XM_046191719.1"/>
</dbReference>
<dbReference type="Pfam" id="PF04082">
    <property type="entry name" value="Fungal_trans"/>
    <property type="match status" value="1"/>
</dbReference>
<evidence type="ECO:0000256" key="3">
    <source>
        <dbReference type="ARBA" id="ARBA00022737"/>
    </source>
</evidence>
<dbReference type="SMART" id="SM00066">
    <property type="entry name" value="GAL4"/>
    <property type="match status" value="1"/>
</dbReference>
<dbReference type="OrthoDB" id="654211at2759"/>
<dbReference type="Pfam" id="PF00172">
    <property type="entry name" value="Zn_clus"/>
    <property type="match status" value="1"/>
</dbReference>
<evidence type="ECO:0000256" key="2">
    <source>
        <dbReference type="ARBA" id="ARBA00022723"/>
    </source>
</evidence>
<dbReference type="GO" id="GO:0006351">
    <property type="term" value="P:DNA-templated transcription"/>
    <property type="evidence" value="ECO:0007669"/>
    <property type="project" value="InterPro"/>
</dbReference>
<evidence type="ECO:0000256" key="6">
    <source>
        <dbReference type="ARBA" id="ARBA00023242"/>
    </source>
</evidence>
<dbReference type="PANTHER" id="PTHR40626">
    <property type="entry name" value="MIP31509P"/>
    <property type="match status" value="1"/>
</dbReference>
<gene>
    <name evidence="9" type="ORF">BKA55DRAFT_556618</name>
</gene>
<dbReference type="GO" id="GO:0005634">
    <property type="term" value="C:nucleus"/>
    <property type="evidence" value="ECO:0007669"/>
    <property type="project" value="UniProtKB-SubCell"/>
</dbReference>
<dbReference type="AlphaFoldDB" id="A0A9P9R5M5"/>
<dbReference type="InterPro" id="IPR007219">
    <property type="entry name" value="XnlR_reg_dom"/>
</dbReference>
<dbReference type="GO" id="GO:0000981">
    <property type="term" value="F:DNA-binding transcription factor activity, RNA polymerase II-specific"/>
    <property type="evidence" value="ECO:0007669"/>
    <property type="project" value="InterPro"/>
</dbReference>
<comment type="caution">
    <text evidence="9">The sequence shown here is derived from an EMBL/GenBank/DDBJ whole genome shotgun (WGS) entry which is preliminary data.</text>
</comment>
<dbReference type="InterPro" id="IPR036236">
    <property type="entry name" value="Znf_C2H2_sf"/>
</dbReference>
<proteinExistence type="predicted"/>
<keyword evidence="2" id="KW-0479">Metal-binding</keyword>
<reference evidence="9" key="1">
    <citation type="journal article" date="2021" name="Nat. Commun.">
        <title>Genetic determinants of endophytism in the Arabidopsis root mycobiome.</title>
        <authorList>
            <person name="Mesny F."/>
            <person name="Miyauchi S."/>
            <person name="Thiergart T."/>
            <person name="Pickel B."/>
            <person name="Atanasova L."/>
            <person name="Karlsson M."/>
            <person name="Huettel B."/>
            <person name="Barry K.W."/>
            <person name="Haridas S."/>
            <person name="Chen C."/>
            <person name="Bauer D."/>
            <person name="Andreopoulos W."/>
            <person name="Pangilinan J."/>
            <person name="LaButti K."/>
            <person name="Riley R."/>
            <person name="Lipzen A."/>
            <person name="Clum A."/>
            <person name="Drula E."/>
            <person name="Henrissat B."/>
            <person name="Kohler A."/>
            <person name="Grigoriev I.V."/>
            <person name="Martin F.M."/>
            <person name="Hacquard S."/>
        </authorList>
    </citation>
    <scope>NUCLEOTIDE SEQUENCE</scope>
    <source>
        <strain evidence="9">MPI-CAGE-AT-0023</strain>
    </source>
</reference>
<evidence type="ECO:0000313" key="9">
    <source>
        <dbReference type="EMBL" id="KAH7267816.1"/>
    </source>
</evidence>
<dbReference type="SUPFAM" id="SSF57701">
    <property type="entry name" value="Zn2/Cys6 DNA-binding domain"/>
    <property type="match status" value="1"/>
</dbReference>
<protein>
    <recommendedName>
        <fullName evidence="8">Zn(2)-C6 fungal-type domain-containing protein</fullName>
    </recommendedName>
</protein>
<dbReference type="PANTHER" id="PTHR40626:SF3">
    <property type="entry name" value="TRANSCRIPTION FACTOR WITH C2H2 AND ZN(2)-CYS(6) DNA BINDING DOMAIN (EUROFUNG)-RELATED"/>
    <property type="match status" value="1"/>
</dbReference>
<dbReference type="GeneID" id="70221673"/>
<dbReference type="EMBL" id="JAGMUX010000002">
    <property type="protein sequence ID" value="KAH7267816.1"/>
    <property type="molecule type" value="Genomic_DNA"/>
</dbReference>
<evidence type="ECO:0000256" key="7">
    <source>
        <dbReference type="SAM" id="MobiDB-lite"/>
    </source>
</evidence>
<accession>A0A9P9R5M5</accession>
<evidence type="ECO:0000256" key="1">
    <source>
        <dbReference type="ARBA" id="ARBA00004123"/>
    </source>
</evidence>
<dbReference type="InterPro" id="IPR001138">
    <property type="entry name" value="Zn2Cys6_DnaBD"/>
</dbReference>
<dbReference type="Proteomes" id="UP000720189">
    <property type="component" value="Unassembled WGS sequence"/>
</dbReference>
<dbReference type="GO" id="GO:0000785">
    <property type="term" value="C:chromatin"/>
    <property type="evidence" value="ECO:0007669"/>
    <property type="project" value="TreeGrafter"/>
</dbReference>
<dbReference type="InterPro" id="IPR051059">
    <property type="entry name" value="VerF-like"/>
</dbReference>
<keyword evidence="6" id="KW-0539">Nucleus</keyword>
<dbReference type="Gene3D" id="4.10.240.10">
    <property type="entry name" value="Zn(2)-C6 fungal-type DNA-binding domain"/>
    <property type="match status" value="1"/>
</dbReference>
<comment type="subcellular location">
    <subcellularLocation>
        <location evidence="1">Nucleus</location>
    </subcellularLocation>
</comment>
<evidence type="ECO:0000256" key="5">
    <source>
        <dbReference type="ARBA" id="ARBA00022833"/>
    </source>
</evidence>
<sequence>MDSATATSQSQPSDSSPRRARVSDPPSVCSFCQRTFTRRDALKRHWGTCKVRLETGSEVPLLPARRPRGKKPRACNRCVRLKRACDRNVPCSTCSIRDYECYYEQVRSSKASEDSSPEETNDVYQQEISSYVVQEAEAMPVVVADFMDNSLKWLRCESLPFPRFDFDIWNDIYGNEMHLVSCFDQAASRERLALPFLKRFTESSGIADGFDCGTLSQRLQLYNSLDDSSCQTLAVKTREIVSMVKRAMTRTRFCSSTGTAWSPVMEKGCFDFFSPNNLRRYLLLFWSGWYPNSPIIHKPTFNPEVEPPELLASLAVLGACLSPDSNDCVRATAWLTPVEEAVFNDDILYDDSIVASSDLVGDESAVWDKLKALHAAYFICIAQNWEGSKEGRQRVRKDRYSRIVSIARSFGLYNLSLAKLGTTSSTQQKWAKFILVESMIRTATYIYLLDSAFVLYYSLPPRVISLELNTGLVCPEACFQAESAAECFLQLHVATMGTKNQFRLTLSSVVRLFCSSHDVDLSLFDGLSSFNMFTIVSALCCLVFQYQTTLVDVSQVTPAATGLSRWMWLWQRGGHIVSNSDSYSLENMWKRIGFMQHANEYYHLACAMLERWKLTEREIDDTLAAWAAPFGSVQGIPKYDDGDMVQVKALIHDMENMTY</sequence>
<evidence type="ECO:0000259" key="8">
    <source>
        <dbReference type="PROSITE" id="PS50048"/>
    </source>
</evidence>
<dbReference type="InterPro" id="IPR036864">
    <property type="entry name" value="Zn2-C6_fun-type_DNA-bd_sf"/>
</dbReference>
<keyword evidence="3" id="KW-0677">Repeat</keyword>
<feature type="domain" description="Zn(2)-C6 fungal-type" evidence="8">
    <location>
        <begin position="74"/>
        <end position="103"/>
    </location>
</feature>
<evidence type="ECO:0000313" key="10">
    <source>
        <dbReference type="Proteomes" id="UP000720189"/>
    </source>
</evidence>
<dbReference type="GO" id="GO:0008270">
    <property type="term" value="F:zinc ion binding"/>
    <property type="evidence" value="ECO:0007669"/>
    <property type="project" value="UniProtKB-KW"/>
</dbReference>
<feature type="region of interest" description="Disordered" evidence="7">
    <location>
        <begin position="1"/>
        <end position="26"/>
    </location>
</feature>
<feature type="compositionally biased region" description="Low complexity" evidence="7">
    <location>
        <begin position="1"/>
        <end position="15"/>
    </location>
</feature>
<keyword evidence="4" id="KW-0863">Zinc-finger</keyword>
<dbReference type="GO" id="GO:0000978">
    <property type="term" value="F:RNA polymerase II cis-regulatory region sequence-specific DNA binding"/>
    <property type="evidence" value="ECO:0007669"/>
    <property type="project" value="InterPro"/>
</dbReference>
<dbReference type="CDD" id="cd00067">
    <property type="entry name" value="GAL4"/>
    <property type="match status" value="1"/>
</dbReference>
<evidence type="ECO:0000256" key="4">
    <source>
        <dbReference type="ARBA" id="ARBA00022771"/>
    </source>
</evidence>
<keyword evidence="5" id="KW-0862">Zinc</keyword>
<dbReference type="SUPFAM" id="SSF57667">
    <property type="entry name" value="beta-beta-alpha zinc fingers"/>
    <property type="match status" value="1"/>
</dbReference>
<dbReference type="PROSITE" id="PS50048">
    <property type="entry name" value="ZN2_CY6_FUNGAL_2"/>
    <property type="match status" value="1"/>
</dbReference>
<organism evidence="9 10">
    <name type="scientific">Fusarium redolens</name>
    <dbReference type="NCBI Taxonomy" id="48865"/>
    <lineage>
        <taxon>Eukaryota</taxon>
        <taxon>Fungi</taxon>
        <taxon>Dikarya</taxon>
        <taxon>Ascomycota</taxon>
        <taxon>Pezizomycotina</taxon>
        <taxon>Sordariomycetes</taxon>
        <taxon>Hypocreomycetidae</taxon>
        <taxon>Hypocreales</taxon>
        <taxon>Nectriaceae</taxon>
        <taxon>Fusarium</taxon>
        <taxon>Fusarium redolens species complex</taxon>
    </lineage>
</organism>